<dbReference type="Gene3D" id="1.10.740.10">
    <property type="entry name" value="Transferase Inhibitor Protein From Tn5, Chain"/>
    <property type="match status" value="1"/>
</dbReference>
<dbReference type="InterPro" id="IPR047768">
    <property type="entry name" value="Tn5p-like"/>
</dbReference>
<evidence type="ECO:0000313" key="4">
    <source>
        <dbReference type="Proteomes" id="UP000251540"/>
    </source>
</evidence>
<proteinExistence type="predicted"/>
<dbReference type="Proteomes" id="UP000251540">
    <property type="component" value="Unassembled WGS sequence"/>
</dbReference>
<dbReference type="PANTHER" id="PTHR37319:SF1">
    <property type="entry name" value="TRANSPOSASE TN5 DIMERISATION DOMAIN-CONTAINING PROTEIN"/>
    <property type="match status" value="1"/>
</dbReference>
<dbReference type="Proteomes" id="UP000251351">
    <property type="component" value="Unassembled WGS sequence"/>
</dbReference>
<dbReference type="NCBIfam" id="NF033590">
    <property type="entry name" value="transpos_IS4_3"/>
    <property type="match status" value="1"/>
</dbReference>
<dbReference type="EMBL" id="QARO01000022">
    <property type="protein sequence ID" value="PUF55170.1"/>
    <property type="molecule type" value="Genomic_DNA"/>
</dbReference>
<dbReference type="EMBL" id="QARP01000023">
    <property type="protein sequence ID" value="PUF30707.1"/>
    <property type="molecule type" value="Genomic_DNA"/>
</dbReference>
<dbReference type="InterPro" id="IPR054836">
    <property type="entry name" value="Tn5_transposase"/>
</dbReference>
<dbReference type="PANTHER" id="PTHR37319">
    <property type="entry name" value="TRANSPOSASE"/>
    <property type="match status" value="1"/>
</dbReference>
<sequence length="260" mass="29897">MGQICLRARGHSNYRADLSTGSGALQTIGQICLRARGHSNEPIKCIHNVVLREYNEKSHEVTLSVRWKKILVMPPIGKSKQYPDITLFAIHAREENETPGRNHLEWKLLTNILVVCNNDAIEKLEWYTHRWKIETFHKVLKSGCKAEDSKLRTAERLSKLISCFCIISWRSFWLTMVSREYSDVPAEMALTQAECELLDNVIKDNKKTENAAPLHRYIIKLAQLGGYLARANDPPPGNTVLWRGLRRLNDILYGFELSRE</sequence>
<dbReference type="InterPro" id="IPR014737">
    <property type="entry name" value="Transposase_Tn5-like_C"/>
</dbReference>
<dbReference type="Gene3D" id="3.90.350.10">
    <property type="entry name" value="Transposase Inhibitor Protein From Tn5, Chain A, domain 1"/>
    <property type="match status" value="1"/>
</dbReference>
<accession>A0A7Z1PZ96</accession>
<evidence type="ECO:0000313" key="1">
    <source>
        <dbReference type="EMBL" id="PUF30707.1"/>
    </source>
</evidence>
<dbReference type="AlphaFoldDB" id="A0A7Z1PZ96"/>
<evidence type="ECO:0000313" key="3">
    <source>
        <dbReference type="Proteomes" id="UP000251351"/>
    </source>
</evidence>
<evidence type="ECO:0000313" key="2">
    <source>
        <dbReference type="EMBL" id="PUF55170.1"/>
    </source>
</evidence>
<protein>
    <submittedName>
        <fullName evidence="1">IS4 family transposase</fullName>
    </submittedName>
</protein>
<name>A0A7Z1PZ96_SALET</name>
<gene>
    <name evidence="2" type="ORF">DAX73_21520</name>
    <name evidence="1" type="ORF">DAX92_21270</name>
</gene>
<dbReference type="InterPro" id="IPR012337">
    <property type="entry name" value="RNaseH-like_sf"/>
</dbReference>
<organism evidence="1 4">
    <name type="scientific">Salmonella enterica I</name>
    <dbReference type="NCBI Taxonomy" id="59201"/>
    <lineage>
        <taxon>Bacteria</taxon>
        <taxon>Pseudomonadati</taxon>
        <taxon>Pseudomonadota</taxon>
        <taxon>Gammaproteobacteria</taxon>
        <taxon>Enterobacterales</taxon>
        <taxon>Enterobacteriaceae</taxon>
        <taxon>Salmonella</taxon>
    </lineage>
</organism>
<comment type="caution">
    <text evidence="1">The sequence shown here is derived from an EMBL/GenBank/DDBJ whole genome shotgun (WGS) entry which is preliminary data.</text>
</comment>
<reference evidence="3 4" key="1">
    <citation type="submission" date="2018-04" db="EMBL/GenBank/DDBJ databases">
        <title>Whole genome sequencing of Salmonella enterica.</title>
        <authorList>
            <person name="Bell R."/>
        </authorList>
    </citation>
    <scope>NUCLEOTIDE SEQUENCE [LARGE SCALE GENOMIC DNA]</scope>
    <source>
        <strain evidence="1 4">CFSAN058609</strain>
        <strain evidence="2 3">CFSAN058610</strain>
    </source>
</reference>
<dbReference type="SUPFAM" id="SSF53098">
    <property type="entry name" value="Ribonuclease H-like"/>
    <property type="match status" value="1"/>
</dbReference>